<accession>A0A8C9YYE8</accession>
<dbReference type="GO" id="GO:0008270">
    <property type="term" value="F:zinc ion binding"/>
    <property type="evidence" value="ECO:0007669"/>
    <property type="project" value="UniProtKB-UniRule"/>
</dbReference>
<dbReference type="GO" id="GO:0071596">
    <property type="term" value="P:ubiquitin-dependent protein catabolic process via the N-end rule pathway"/>
    <property type="evidence" value="ECO:0007669"/>
    <property type="project" value="UniProtKB-UniRule"/>
</dbReference>
<keyword evidence="6 15" id="KW-0808">Transferase</keyword>
<evidence type="ECO:0000256" key="1">
    <source>
        <dbReference type="ARBA" id="ARBA00000900"/>
    </source>
</evidence>
<evidence type="ECO:0000256" key="6">
    <source>
        <dbReference type="ARBA" id="ARBA00022679"/>
    </source>
</evidence>
<dbReference type="GO" id="GO:0061630">
    <property type="term" value="F:ubiquitin protein ligase activity"/>
    <property type="evidence" value="ECO:0007669"/>
    <property type="project" value="UniProtKB-UniRule"/>
</dbReference>
<dbReference type="SMART" id="SM00396">
    <property type="entry name" value="ZnF_UBR1"/>
    <property type="match status" value="1"/>
</dbReference>
<comment type="similarity">
    <text evidence="12 15">Belongs to the E3 ubiquitin-protein ligase UBR1-like family.</text>
</comment>
<keyword evidence="9 15" id="KW-0833">Ubl conjugation pathway</keyword>
<keyword evidence="5" id="KW-0597">Phosphoprotein</keyword>
<comment type="function">
    <text evidence="15">Ubiquitin ligase protein which is a component of the N-end rule pathway. Recognizes and binds to proteins bearing specific N-terminal residues that are destabilizing according to the N-end rule, leading to their ubiquitination and subsequent degradation.</text>
</comment>
<evidence type="ECO:0000256" key="2">
    <source>
        <dbReference type="ARBA" id="ARBA00004514"/>
    </source>
</evidence>
<dbReference type="Gene3D" id="3.30.1390.10">
    <property type="match status" value="1"/>
</dbReference>
<dbReference type="EC" id="2.3.2.27" evidence="15"/>
<dbReference type="InterPro" id="IPR036390">
    <property type="entry name" value="WH_DNA-bd_sf"/>
</dbReference>
<reference evidence="18" key="1">
    <citation type="submission" date="2025-08" db="UniProtKB">
        <authorList>
            <consortium name="Ensembl"/>
        </authorList>
    </citation>
    <scope>IDENTIFICATION</scope>
</reference>
<dbReference type="PROSITE" id="PS51157">
    <property type="entry name" value="ZF_UBR"/>
    <property type="match status" value="1"/>
</dbReference>
<dbReference type="Gene3D" id="2.10.110.30">
    <property type="match status" value="1"/>
</dbReference>
<dbReference type="Pfam" id="PF18995">
    <property type="entry name" value="PRT6_C"/>
    <property type="match status" value="2"/>
</dbReference>
<evidence type="ECO:0000256" key="4">
    <source>
        <dbReference type="ARBA" id="ARBA00022490"/>
    </source>
</evidence>
<sequence>MLFSVVFQQWLEAADSRAELFCYLKDQVPQIFCLKKESSPQEEEELMQSRLLYPLECFLFGEAPQEGLEKLKQGSSSSQLCGRVFKEGETVYSCRDCAIDPTCVLCMDCFQDSVHKSHRYKMHASSGGGFCDCGDVEAWKIGPCCSKHDPGASTAMETDECVLEPEIYERAERLFRILLHYVTDFLVWEENLELSAELQPRTKDNAYYCVLYNDEHHSYDHVIYTLQRSVNCDQADAQTHTALIDKEGRRAVKRGTLRSCQQAKDLIRSNSEHISLQPLRVEILHAAVMAHQTFVLRLGPWFQKIISYSVGFRQAFCQVALEANIDRDQPCLISRLMLHDGRMYKGARKIVHELIFCSMLMETEFKRLFAIEFTKHYKQLQKDFIIDDHDRSISITALSVQIFTVPTLARQLIEEGNVIKVIVGTVMDLLREHLDDNNRFFFLGYNSDKFARIQVIFHDLRYILISKPSIWTEELRREFIEGFKAFLGLLRCMQGMEEVKRQFGQHIAVEPEWEAGFSLQIQLRHILAMFQDWCSSDDEILQLAFEECHKALMQCNNQPFHREATDYYMCKHILHVRPYKVSQEPVSIHLPISRLLAGLYVLLCRTGAVERLDDSESFDRTQLAEHPLRCVVLAAQVSAEMWRRNGLSLVSQVYYYQDVKCRDEMYDKDILMLQIAASKMDPNHFLMLVLLRFELFDYFNGSCSSKDQDELTQWNRLTEEMLYLLIVIIGERYVPGVSQVTKEDVTMREVIHLLCIEPMAHSSLVKGLPENESHETGLETVITKVATFKKPGVSGHGLYGLKKERLVEFNPFFYHYSRSQHSKAEESQKKRRTQEGNDKALRPPVPPAFCLAFSSIVRLLCCDIIIHVLRRVLQRAAEDRSTHWTEAMIQRVHIKRALLEEKTQLEHSTVEEVTFDFSLKARKHGKSVFLLLSKIKAVPSLEAQNDMVKWVLQMFEIVKCLREKSTRGGKRTINDEIKIDKEKAERKRKAEAAKLHRQKIMAQMSAMQKNFIESNKMLYENMPESGTQGDCLMEHRELCVAIGPHRGSSPAGREVLTCILCQEEQEVVAQAPAMVLTACVQRSTVLTQCRGKIPTNRADGTSYPLFMPPELAVGTHTGSCGHVMHATCWQKYFEAVQNMTRNRLHAELIIDLENGEYLCPLCKSLCNTVVPLIPYLFPMYSENAEIIGQHLTLPRWIQIISARIKGLKSVTQDNEGSSVDGDTGLCGEGQSDFRSILSYGVQEPRKFSDSIAEMLVVCATTVHRVGLQTAPNELCPHVPIMAWNTCAFTIQAIENILQEEGKPLFGSLQNRQLAGLKAIVQFSAAQRLKSSQAVIQRHFHDMLGGMWSFKNTSIYWKSKNCRNCTAFFHVKHIVISSKYEMCYMLWLVVITVTSFPSFASGHWCHFYLDFPAVAGEETEEARAASELYTTVLIPDVSGSSVAERVNRGIEPFLRCAALFFSCLTGVHPPEELSITSQGQMEALCSYLALPSNVFQLFQDHRDTVTPLMQRWSGSPAVTKAMKGNIQTVRYPRRRNRLIDLPEDYSALLNQASHFQCPKSTDDDRKHPTLCLFCGAMLCSQSSCCLSQLDGEDVGACTAHAATCGAGVALKLDFNYDYGETDPHLGRGNPLHLCPERYKKLNQLWQQHCILEEIARSLEVVNVMFAFEWQML</sequence>
<dbReference type="Proteomes" id="UP000694568">
    <property type="component" value="Unplaced"/>
</dbReference>
<dbReference type="Pfam" id="PF02617">
    <property type="entry name" value="ClpS"/>
    <property type="match status" value="1"/>
</dbReference>
<dbReference type="InterPro" id="IPR003126">
    <property type="entry name" value="Znf_UBR"/>
</dbReference>
<dbReference type="FunFam" id="3.30.1390.10:FF:000005">
    <property type="entry name" value="E3 ubiquitin-protein ligase UBR1 isoform X2"/>
    <property type="match status" value="1"/>
</dbReference>
<dbReference type="GO" id="GO:0005829">
    <property type="term" value="C:cytosol"/>
    <property type="evidence" value="ECO:0007669"/>
    <property type="project" value="UniProtKB-SubCell"/>
</dbReference>
<dbReference type="PANTHER" id="PTHR21497:SF27">
    <property type="entry name" value="E3 UBIQUITIN-PROTEIN LIGASE UBR1"/>
    <property type="match status" value="1"/>
</dbReference>
<dbReference type="InterPro" id="IPR039164">
    <property type="entry name" value="UBR1-like"/>
</dbReference>
<organism evidence="18 19">
    <name type="scientific">Sander lucioperca</name>
    <name type="common">Pike-perch</name>
    <name type="synonym">Perca lucioperca</name>
    <dbReference type="NCBI Taxonomy" id="283035"/>
    <lineage>
        <taxon>Eukaryota</taxon>
        <taxon>Metazoa</taxon>
        <taxon>Chordata</taxon>
        <taxon>Craniata</taxon>
        <taxon>Vertebrata</taxon>
        <taxon>Euteleostomi</taxon>
        <taxon>Actinopterygii</taxon>
        <taxon>Neopterygii</taxon>
        <taxon>Teleostei</taxon>
        <taxon>Neoteleostei</taxon>
        <taxon>Acanthomorphata</taxon>
        <taxon>Eupercaria</taxon>
        <taxon>Perciformes</taxon>
        <taxon>Percoidei</taxon>
        <taxon>Percidae</taxon>
        <taxon>Luciopercinae</taxon>
        <taxon>Sander</taxon>
    </lineage>
</organism>
<evidence type="ECO:0000256" key="16">
    <source>
        <dbReference type="SAM" id="MobiDB-lite"/>
    </source>
</evidence>
<dbReference type="UniPathway" id="UPA00143"/>
<dbReference type="Ensembl" id="ENSSLUT00000030066.1">
    <property type="protein sequence ID" value="ENSSLUP00000029134.1"/>
    <property type="gene ID" value="ENSSLUG00000010610.1"/>
</dbReference>
<comment type="pathway">
    <text evidence="3 15">Protein modification; protein ubiquitination.</text>
</comment>
<name>A0A8C9YYE8_SANLU</name>
<dbReference type="FunFam" id="2.10.110.30:FF:000001">
    <property type="entry name" value="E3 ubiquitin-protein ligase UBR2 isoform 1"/>
    <property type="match status" value="1"/>
</dbReference>
<evidence type="ECO:0000256" key="5">
    <source>
        <dbReference type="ARBA" id="ARBA00022553"/>
    </source>
</evidence>
<dbReference type="Pfam" id="PF22960">
    <property type="entry name" value="WHD_UBR1"/>
    <property type="match status" value="1"/>
</dbReference>
<evidence type="ECO:0000256" key="13">
    <source>
        <dbReference type="ARBA" id="ARBA00062088"/>
    </source>
</evidence>
<dbReference type="SUPFAM" id="SSF54736">
    <property type="entry name" value="ClpS-like"/>
    <property type="match status" value="1"/>
</dbReference>
<keyword evidence="7 15" id="KW-0479">Metal-binding</keyword>
<dbReference type="InterPro" id="IPR003769">
    <property type="entry name" value="ClpS_core"/>
</dbReference>
<evidence type="ECO:0000256" key="12">
    <source>
        <dbReference type="ARBA" id="ARBA00046341"/>
    </source>
</evidence>
<dbReference type="SUPFAM" id="SSF46785">
    <property type="entry name" value="Winged helix' DNA-binding domain"/>
    <property type="match status" value="1"/>
</dbReference>
<protein>
    <recommendedName>
        <fullName evidence="15">E3 ubiquitin-protein ligase</fullName>
        <ecNumber evidence="15">2.3.2.27</ecNumber>
    </recommendedName>
</protein>
<evidence type="ECO:0000256" key="3">
    <source>
        <dbReference type="ARBA" id="ARBA00004906"/>
    </source>
</evidence>
<dbReference type="GeneTree" id="ENSGT00950000183075"/>
<reference evidence="18" key="2">
    <citation type="submission" date="2025-09" db="UniProtKB">
        <authorList>
            <consortium name="Ensembl"/>
        </authorList>
    </citation>
    <scope>IDENTIFICATION</scope>
</reference>
<dbReference type="CDD" id="cd19678">
    <property type="entry name" value="UBR-box_UBR1"/>
    <property type="match status" value="1"/>
</dbReference>
<feature type="zinc finger region" description="UBR-type" evidence="14">
    <location>
        <begin position="79"/>
        <end position="150"/>
    </location>
</feature>
<dbReference type="Pfam" id="PF02207">
    <property type="entry name" value="zf-UBR"/>
    <property type="match status" value="1"/>
</dbReference>
<gene>
    <name evidence="18" type="primary">ubr1</name>
</gene>
<dbReference type="PANTHER" id="PTHR21497">
    <property type="entry name" value="UBIQUITIN LIGASE E3 ALPHA-RELATED"/>
    <property type="match status" value="1"/>
</dbReference>
<evidence type="ECO:0000313" key="18">
    <source>
        <dbReference type="Ensembl" id="ENSSLUP00000029134.1"/>
    </source>
</evidence>
<comment type="catalytic activity">
    <reaction evidence="1 15">
        <text>S-ubiquitinyl-[E2 ubiquitin-conjugating enzyme]-L-cysteine + [acceptor protein]-L-lysine = [E2 ubiquitin-conjugating enzyme]-L-cysteine + N(6)-ubiquitinyl-[acceptor protein]-L-lysine.</text>
        <dbReference type="EC" id="2.3.2.27"/>
    </reaction>
</comment>
<dbReference type="InterPro" id="IPR044046">
    <property type="entry name" value="E3_ligase_UBR-like_C"/>
</dbReference>
<feature type="domain" description="UBR-type" evidence="17">
    <location>
        <begin position="79"/>
        <end position="150"/>
    </location>
</feature>
<dbReference type="InterPro" id="IPR055194">
    <property type="entry name" value="UBR1-like_WH"/>
</dbReference>
<feature type="compositionally biased region" description="Basic and acidic residues" evidence="16">
    <location>
        <begin position="822"/>
        <end position="840"/>
    </location>
</feature>
<keyword evidence="4" id="KW-0963">Cytoplasm</keyword>
<comment type="subcellular location">
    <subcellularLocation>
        <location evidence="2">Cytoplasm</location>
        <location evidence="2">Cytosol</location>
    </subcellularLocation>
</comment>
<dbReference type="InterPro" id="IPR014719">
    <property type="entry name" value="Ribosomal_bL12_C/ClpS-like"/>
</dbReference>
<evidence type="ECO:0000256" key="11">
    <source>
        <dbReference type="ARBA" id="ARBA00022990"/>
    </source>
</evidence>
<proteinExistence type="inferred from homology"/>
<comment type="subunit">
    <text evidence="13">Interacts with RECQL4.</text>
</comment>
<evidence type="ECO:0000256" key="8">
    <source>
        <dbReference type="ARBA" id="ARBA00022771"/>
    </source>
</evidence>
<evidence type="ECO:0000256" key="14">
    <source>
        <dbReference type="PROSITE-ProRule" id="PRU00508"/>
    </source>
</evidence>
<evidence type="ECO:0000313" key="19">
    <source>
        <dbReference type="Proteomes" id="UP000694568"/>
    </source>
</evidence>
<keyword evidence="11" id="KW-0007">Acetylation</keyword>
<evidence type="ECO:0000256" key="7">
    <source>
        <dbReference type="ARBA" id="ARBA00022723"/>
    </source>
</evidence>
<dbReference type="GO" id="GO:0016567">
    <property type="term" value="P:protein ubiquitination"/>
    <property type="evidence" value="ECO:0007669"/>
    <property type="project" value="UniProtKB-UniRule"/>
</dbReference>
<keyword evidence="19" id="KW-1185">Reference proteome</keyword>
<keyword evidence="10 15" id="KW-0862">Zinc</keyword>
<evidence type="ECO:0000256" key="15">
    <source>
        <dbReference type="RuleBase" id="RU366018"/>
    </source>
</evidence>
<evidence type="ECO:0000256" key="10">
    <source>
        <dbReference type="ARBA" id="ARBA00022833"/>
    </source>
</evidence>
<keyword evidence="8 15" id="KW-0863">Zinc-finger</keyword>
<feature type="region of interest" description="Disordered" evidence="16">
    <location>
        <begin position="820"/>
        <end position="840"/>
    </location>
</feature>
<evidence type="ECO:0000259" key="17">
    <source>
        <dbReference type="PROSITE" id="PS51157"/>
    </source>
</evidence>
<evidence type="ECO:0000256" key="9">
    <source>
        <dbReference type="ARBA" id="ARBA00022786"/>
    </source>
</evidence>
<dbReference type="GO" id="GO:0000151">
    <property type="term" value="C:ubiquitin ligase complex"/>
    <property type="evidence" value="ECO:0007669"/>
    <property type="project" value="TreeGrafter"/>
</dbReference>
<dbReference type="InterPro" id="IPR047507">
    <property type="entry name" value="UBR-box_UBR1"/>
</dbReference>